<dbReference type="STRING" id="1121003.SAMN03080618_03219"/>
<sequence length="286" mass="31490">MLRKARNAMKFVESVSPYAMSTLRGANRAFTSHDHDHDEINAVIASYNVHKAVGLDRRFDPRRTMSVIREIGADVIAIQEANKRFGERSCLLDFNVLERESGLVPVPVDGEVQDHGWHGNLILFRNGKVTDTHWLNLPGIEPRGAVMIDLTLEAGPLRIIAAHLGLLRRSRAQQIEAILSLTEPEDGRPILLMGDLNEWRVGSRSALRGLEPTFGPLHASIPSFPSRFPVLALDRVLAKPHNLISSVELHDTPLARIASDHLPIKAGIRLKASSCKMDAGASVKAA</sequence>
<keyword evidence="3" id="KW-1185">Reference proteome</keyword>
<feature type="domain" description="Endonuclease/exonuclease/phosphatase" evidence="1">
    <location>
        <begin position="45"/>
        <end position="261"/>
    </location>
</feature>
<proteinExistence type="predicted"/>
<gene>
    <name evidence="2" type="ORF">SAMN03080618_03219</name>
</gene>
<dbReference type="InterPro" id="IPR005135">
    <property type="entry name" value="Endo/exonuclease/phosphatase"/>
</dbReference>
<protein>
    <submittedName>
        <fullName evidence="2">Metal-dependent hydrolase, endonuclease/exonuclease/phosphatase family</fullName>
    </submittedName>
</protein>
<dbReference type="SUPFAM" id="SSF56219">
    <property type="entry name" value="DNase I-like"/>
    <property type="match status" value="1"/>
</dbReference>
<evidence type="ECO:0000313" key="2">
    <source>
        <dbReference type="EMBL" id="SFJ52252.1"/>
    </source>
</evidence>
<evidence type="ECO:0000313" key="3">
    <source>
        <dbReference type="Proteomes" id="UP000242763"/>
    </source>
</evidence>
<keyword evidence="2" id="KW-0269">Exonuclease</keyword>
<accession>A0A1I3S2E6</accession>
<keyword evidence="2" id="KW-0378">Hydrolase</keyword>
<dbReference type="Gene3D" id="3.60.10.10">
    <property type="entry name" value="Endonuclease/exonuclease/phosphatase"/>
    <property type="match status" value="1"/>
</dbReference>
<dbReference type="GO" id="GO:0004527">
    <property type="term" value="F:exonuclease activity"/>
    <property type="evidence" value="ECO:0007669"/>
    <property type="project" value="UniProtKB-KW"/>
</dbReference>
<keyword evidence="2" id="KW-0540">Nuclease</keyword>
<dbReference type="Pfam" id="PF03372">
    <property type="entry name" value="Exo_endo_phos"/>
    <property type="match status" value="1"/>
</dbReference>
<dbReference type="Proteomes" id="UP000242763">
    <property type="component" value="Unassembled WGS sequence"/>
</dbReference>
<dbReference type="GO" id="GO:0004519">
    <property type="term" value="F:endonuclease activity"/>
    <property type="evidence" value="ECO:0007669"/>
    <property type="project" value="UniProtKB-KW"/>
</dbReference>
<dbReference type="InterPro" id="IPR036691">
    <property type="entry name" value="Endo/exonu/phosph_ase_sf"/>
</dbReference>
<organism evidence="2 3">
    <name type="scientific">Aquamicrobium aerolatum DSM 21857</name>
    <dbReference type="NCBI Taxonomy" id="1121003"/>
    <lineage>
        <taxon>Bacteria</taxon>
        <taxon>Pseudomonadati</taxon>
        <taxon>Pseudomonadota</taxon>
        <taxon>Alphaproteobacteria</taxon>
        <taxon>Hyphomicrobiales</taxon>
        <taxon>Phyllobacteriaceae</taxon>
        <taxon>Aerobium</taxon>
    </lineage>
</organism>
<name>A0A1I3S2E6_9HYPH</name>
<dbReference type="EMBL" id="FORF01000025">
    <property type="protein sequence ID" value="SFJ52252.1"/>
    <property type="molecule type" value="Genomic_DNA"/>
</dbReference>
<keyword evidence="2" id="KW-0255">Endonuclease</keyword>
<dbReference type="AlphaFoldDB" id="A0A1I3S2E6"/>
<reference evidence="3" key="1">
    <citation type="submission" date="2016-10" db="EMBL/GenBank/DDBJ databases">
        <authorList>
            <person name="Varghese N."/>
            <person name="Submissions S."/>
        </authorList>
    </citation>
    <scope>NUCLEOTIDE SEQUENCE [LARGE SCALE GENOMIC DNA]</scope>
    <source>
        <strain evidence="3">DSM 21857</strain>
    </source>
</reference>
<evidence type="ECO:0000259" key="1">
    <source>
        <dbReference type="Pfam" id="PF03372"/>
    </source>
</evidence>